<dbReference type="EMBL" id="CP118247">
    <property type="protein sequence ID" value="WDR07185.1"/>
    <property type="molecule type" value="Genomic_DNA"/>
</dbReference>
<proteinExistence type="predicted"/>
<sequence length="54" mass="5798">MIGQSGKRMQAYQIDDGPGGNVVQVFNYTGLPTLSADKGRIGKQTDECEPLALQ</sequence>
<reference evidence="1 2" key="1">
    <citation type="submission" date="2023-02" db="EMBL/GenBank/DDBJ databases">
        <title>Devosia chondri sp. nov., isolated from the phycosphere of marine algae.</title>
        <authorList>
            <person name="Kim J.M."/>
            <person name="Lee J.K."/>
            <person name="Choi B.J."/>
            <person name="Bayburt H."/>
            <person name="Jeon C.O."/>
        </authorList>
    </citation>
    <scope>NUCLEOTIDE SEQUENCE [LARGE SCALE GENOMIC DNA]</scope>
    <source>
        <strain evidence="1 2">G2-5</strain>
    </source>
</reference>
<dbReference type="Proteomes" id="UP001222118">
    <property type="component" value="Chromosome"/>
</dbReference>
<accession>A0ABY7Z2G5</accession>
<keyword evidence="2" id="KW-1185">Reference proteome</keyword>
<evidence type="ECO:0000313" key="2">
    <source>
        <dbReference type="Proteomes" id="UP001222118"/>
    </source>
</evidence>
<organism evidence="1 2">
    <name type="scientific">Devosia rhodophyticola</name>
    <dbReference type="NCBI Taxonomy" id="3026423"/>
    <lineage>
        <taxon>Bacteria</taxon>
        <taxon>Pseudomonadati</taxon>
        <taxon>Pseudomonadota</taxon>
        <taxon>Alphaproteobacteria</taxon>
        <taxon>Hyphomicrobiales</taxon>
        <taxon>Devosiaceae</taxon>
        <taxon>Devosia</taxon>
    </lineage>
</organism>
<gene>
    <name evidence="1" type="ORF">PSQ90_07095</name>
</gene>
<evidence type="ECO:0000313" key="1">
    <source>
        <dbReference type="EMBL" id="WDR07185.1"/>
    </source>
</evidence>
<name>A0ABY7Z2G5_9HYPH</name>
<protein>
    <submittedName>
        <fullName evidence="1">Uncharacterized protein</fullName>
    </submittedName>
</protein>
<dbReference type="RefSeq" id="WP_282212698.1">
    <property type="nucleotide sequence ID" value="NZ_CP118247.1"/>
</dbReference>